<evidence type="ECO:0000259" key="5">
    <source>
        <dbReference type="PROSITE" id="PS50089"/>
    </source>
</evidence>
<dbReference type="SUPFAM" id="SSF57850">
    <property type="entry name" value="RING/U-box"/>
    <property type="match status" value="1"/>
</dbReference>
<dbReference type="InterPro" id="IPR001841">
    <property type="entry name" value="Znf_RING"/>
</dbReference>
<gene>
    <name evidence="6" type="ORF">EB796_010920</name>
</gene>
<evidence type="ECO:0000256" key="4">
    <source>
        <dbReference type="PROSITE-ProRule" id="PRU00175"/>
    </source>
</evidence>
<evidence type="ECO:0000313" key="7">
    <source>
        <dbReference type="Proteomes" id="UP000593567"/>
    </source>
</evidence>
<feature type="domain" description="RING-type" evidence="5">
    <location>
        <begin position="29"/>
        <end position="69"/>
    </location>
</feature>
<sequence>MMSMNTSLLQRGDEMASFPLREMEDVVTCSICQELYTDARTLTCGHYFCMKCLLSYQTSIVIKPCPLCREETVPAARELYRLPSNKAVNEMVGLIVRHRRSQIRDKTPSLAELLAGHQVPQTAEQPMPKPAPSGKHTSSCFAGILVAIVACCKLLINLKFELVVETSEKNVHSSPRSQPVADITLEELIARREQQQREVRAAQLEAAAESLAEAFAEAFISSGKILDLFIQFCVDQATQQEKKHFFGFYKIVSQLYFNNSFSKPQL</sequence>
<accession>A0A7J7JWJ4</accession>
<dbReference type="PROSITE" id="PS50089">
    <property type="entry name" value="ZF_RING_2"/>
    <property type="match status" value="1"/>
</dbReference>
<dbReference type="EMBL" id="VXIV02001672">
    <property type="protein sequence ID" value="KAF6030799.1"/>
    <property type="molecule type" value="Genomic_DNA"/>
</dbReference>
<dbReference type="PROSITE" id="PS00518">
    <property type="entry name" value="ZF_RING_1"/>
    <property type="match status" value="1"/>
</dbReference>
<organism evidence="6 7">
    <name type="scientific">Bugula neritina</name>
    <name type="common">Brown bryozoan</name>
    <name type="synonym">Sertularia neritina</name>
    <dbReference type="NCBI Taxonomy" id="10212"/>
    <lineage>
        <taxon>Eukaryota</taxon>
        <taxon>Metazoa</taxon>
        <taxon>Spiralia</taxon>
        <taxon>Lophotrochozoa</taxon>
        <taxon>Bryozoa</taxon>
        <taxon>Gymnolaemata</taxon>
        <taxon>Cheilostomatida</taxon>
        <taxon>Flustrina</taxon>
        <taxon>Buguloidea</taxon>
        <taxon>Bugulidae</taxon>
        <taxon>Bugula</taxon>
    </lineage>
</organism>
<dbReference type="OrthoDB" id="9992988at2759"/>
<dbReference type="GO" id="GO:0061630">
    <property type="term" value="F:ubiquitin protein ligase activity"/>
    <property type="evidence" value="ECO:0007669"/>
    <property type="project" value="TreeGrafter"/>
</dbReference>
<evidence type="ECO:0000256" key="1">
    <source>
        <dbReference type="ARBA" id="ARBA00022723"/>
    </source>
</evidence>
<dbReference type="GO" id="GO:0016567">
    <property type="term" value="P:protein ubiquitination"/>
    <property type="evidence" value="ECO:0007669"/>
    <property type="project" value="TreeGrafter"/>
</dbReference>
<protein>
    <recommendedName>
        <fullName evidence="5">RING-type domain-containing protein</fullName>
    </recommendedName>
</protein>
<dbReference type="AlphaFoldDB" id="A0A7J7JWJ4"/>
<dbReference type="PANTHER" id="PTHR22791">
    <property type="entry name" value="RING-TYPE DOMAIN-CONTAINING PROTEIN"/>
    <property type="match status" value="1"/>
</dbReference>
<dbReference type="GO" id="GO:0008270">
    <property type="term" value="F:zinc ion binding"/>
    <property type="evidence" value="ECO:0007669"/>
    <property type="project" value="UniProtKB-KW"/>
</dbReference>
<dbReference type="Pfam" id="PF13445">
    <property type="entry name" value="zf-RING_UBOX"/>
    <property type="match status" value="1"/>
</dbReference>
<proteinExistence type="predicted"/>
<keyword evidence="2 4" id="KW-0863">Zinc-finger</keyword>
<name>A0A7J7JWJ4_BUGNE</name>
<dbReference type="Gene3D" id="3.30.40.10">
    <property type="entry name" value="Zinc/RING finger domain, C3HC4 (zinc finger)"/>
    <property type="match status" value="1"/>
</dbReference>
<dbReference type="InterPro" id="IPR027370">
    <property type="entry name" value="Znf-RING_euk"/>
</dbReference>
<dbReference type="Proteomes" id="UP000593567">
    <property type="component" value="Unassembled WGS sequence"/>
</dbReference>
<evidence type="ECO:0000256" key="2">
    <source>
        <dbReference type="ARBA" id="ARBA00022771"/>
    </source>
</evidence>
<reference evidence="6" key="1">
    <citation type="submission" date="2020-06" db="EMBL/GenBank/DDBJ databases">
        <title>Draft genome of Bugula neritina, a colonial animal packing powerful symbionts and potential medicines.</title>
        <authorList>
            <person name="Rayko M."/>
        </authorList>
    </citation>
    <scope>NUCLEOTIDE SEQUENCE [LARGE SCALE GENOMIC DNA]</scope>
    <source>
        <strain evidence="6">Kwan_BN1</strain>
    </source>
</reference>
<evidence type="ECO:0000313" key="6">
    <source>
        <dbReference type="EMBL" id="KAF6030799.1"/>
    </source>
</evidence>
<dbReference type="InterPro" id="IPR017907">
    <property type="entry name" value="Znf_RING_CS"/>
</dbReference>
<dbReference type="InterPro" id="IPR051435">
    <property type="entry name" value="RING_finger_E3_ubiq-ligases"/>
</dbReference>
<keyword evidence="3" id="KW-0862">Zinc</keyword>
<evidence type="ECO:0000256" key="3">
    <source>
        <dbReference type="ARBA" id="ARBA00022833"/>
    </source>
</evidence>
<comment type="caution">
    <text evidence="6">The sequence shown here is derived from an EMBL/GenBank/DDBJ whole genome shotgun (WGS) entry which is preliminary data.</text>
</comment>
<keyword evidence="7" id="KW-1185">Reference proteome</keyword>
<dbReference type="InterPro" id="IPR013083">
    <property type="entry name" value="Znf_RING/FYVE/PHD"/>
</dbReference>
<dbReference type="SMART" id="SM00184">
    <property type="entry name" value="RING"/>
    <property type="match status" value="1"/>
</dbReference>
<keyword evidence="1" id="KW-0479">Metal-binding</keyword>
<dbReference type="PANTHER" id="PTHR22791:SF6">
    <property type="entry name" value="RING-TYPE DOMAIN-CONTAINING PROTEIN"/>
    <property type="match status" value="1"/>
</dbReference>